<comment type="subcellular location">
    <subcellularLocation>
        <location evidence="1">Membrane</location>
        <topology evidence="1">Multi-pass membrane protein</topology>
    </subcellularLocation>
</comment>
<dbReference type="OrthoDB" id="6499973at2759"/>
<comment type="caution">
    <text evidence="5">The sequence shown here is derived from an EMBL/GenBank/DDBJ whole genome shotgun (WGS) entry which is preliminary data.</text>
</comment>
<dbReference type="PANTHER" id="PTHR11360">
    <property type="entry name" value="MONOCARBOXYLATE TRANSPORTER"/>
    <property type="match status" value="1"/>
</dbReference>
<gene>
    <name evidence="5" type="ORF">BDN70DRAFT_828353</name>
</gene>
<dbReference type="InterPro" id="IPR036259">
    <property type="entry name" value="MFS_trans_sf"/>
</dbReference>
<dbReference type="Pfam" id="PF07690">
    <property type="entry name" value="MFS_1"/>
    <property type="match status" value="1"/>
</dbReference>
<dbReference type="GO" id="GO:0022857">
    <property type="term" value="F:transmembrane transporter activity"/>
    <property type="evidence" value="ECO:0007669"/>
    <property type="project" value="InterPro"/>
</dbReference>
<protein>
    <submittedName>
        <fullName evidence="5">MFS general substrate transporter</fullName>
    </submittedName>
</protein>
<keyword evidence="3" id="KW-0472">Membrane</keyword>
<feature type="transmembrane region" description="Helical" evidence="3">
    <location>
        <begin position="260"/>
        <end position="282"/>
    </location>
</feature>
<feature type="domain" description="Major facilitator superfamily (MFS) profile" evidence="4">
    <location>
        <begin position="260"/>
        <end position="448"/>
    </location>
</feature>
<dbReference type="AlphaFoldDB" id="A0A9P5ZA57"/>
<dbReference type="PANTHER" id="PTHR11360:SF234">
    <property type="entry name" value="MFS-TYPE TRANSPORTER DBAD-RELATED"/>
    <property type="match status" value="1"/>
</dbReference>
<feature type="transmembrane region" description="Helical" evidence="3">
    <location>
        <begin position="149"/>
        <end position="172"/>
    </location>
</feature>
<evidence type="ECO:0000313" key="5">
    <source>
        <dbReference type="EMBL" id="KAF9482970.1"/>
    </source>
</evidence>
<feature type="transmembrane region" description="Helical" evidence="3">
    <location>
        <begin position="294"/>
        <end position="314"/>
    </location>
</feature>
<keyword evidence="6" id="KW-1185">Reference proteome</keyword>
<feature type="transmembrane region" description="Helical" evidence="3">
    <location>
        <begin position="414"/>
        <end position="434"/>
    </location>
</feature>
<name>A0A9P5ZA57_9AGAR</name>
<feature type="transmembrane region" description="Helical" evidence="3">
    <location>
        <begin position="96"/>
        <end position="115"/>
    </location>
</feature>
<dbReference type="PROSITE" id="PS50850">
    <property type="entry name" value="MFS"/>
    <property type="match status" value="1"/>
</dbReference>
<evidence type="ECO:0000256" key="3">
    <source>
        <dbReference type="SAM" id="Phobius"/>
    </source>
</evidence>
<sequence>MSTPTSEMESNTARSSTILDEKLQTVDVKFQQVTTQEVDVEELLPVEFPEGGWKAWGTIAGAFLVQFTSFGYIASFGVYQDYYVREYLSNFSTSDIGWIGGVQVCLNFAPGIIAGRLFDRGYFYYLMTASILLYSIALFMLSISHQGSYYQVFLTNGVALGLACGLTYSSSLAIPGHYFKRKRAFAVGIVSSGSAVGAVIHPIMLNRLINGSIGFHNAVRISAAMNVSLLLVAVSLMRTRLPPKEKSSTFPVRTWLRQPAYLLLVLSALPCFLGLFYGPFYIQLNAVTHGVPKHLAFYSVSVLNAGSIFGRILPGALSHKFGSFNMATFFTIGAGIIILAMIAVHNFVGTVLFGVFFGLFSGACIALTPAMFAQMADHPNEIGTRLGIYFGLGGFIGLFANPILGALLTGQYHWAKPIIFSGVTMILTGITYGVSRHFVAKKLGTHKV</sequence>
<evidence type="ECO:0000256" key="1">
    <source>
        <dbReference type="ARBA" id="ARBA00004141"/>
    </source>
</evidence>
<evidence type="ECO:0000313" key="6">
    <source>
        <dbReference type="Proteomes" id="UP000807469"/>
    </source>
</evidence>
<dbReference type="InterPro" id="IPR050327">
    <property type="entry name" value="Proton-linked_MCT"/>
</dbReference>
<accession>A0A9P5ZA57</accession>
<dbReference type="Proteomes" id="UP000807469">
    <property type="component" value="Unassembled WGS sequence"/>
</dbReference>
<feature type="transmembrane region" description="Helical" evidence="3">
    <location>
        <begin position="217"/>
        <end position="239"/>
    </location>
</feature>
<reference evidence="5" key="1">
    <citation type="submission" date="2020-11" db="EMBL/GenBank/DDBJ databases">
        <authorList>
            <consortium name="DOE Joint Genome Institute"/>
            <person name="Ahrendt S."/>
            <person name="Riley R."/>
            <person name="Andreopoulos W."/>
            <person name="Labutti K."/>
            <person name="Pangilinan J."/>
            <person name="Ruiz-Duenas F.J."/>
            <person name="Barrasa J.M."/>
            <person name="Sanchez-Garcia M."/>
            <person name="Camarero S."/>
            <person name="Miyauchi S."/>
            <person name="Serrano A."/>
            <person name="Linde D."/>
            <person name="Babiker R."/>
            <person name="Drula E."/>
            <person name="Ayuso-Fernandez I."/>
            <person name="Pacheco R."/>
            <person name="Padilla G."/>
            <person name="Ferreira P."/>
            <person name="Barriuso J."/>
            <person name="Kellner H."/>
            <person name="Castanera R."/>
            <person name="Alfaro M."/>
            <person name="Ramirez L."/>
            <person name="Pisabarro A.G."/>
            <person name="Kuo A."/>
            <person name="Tritt A."/>
            <person name="Lipzen A."/>
            <person name="He G."/>
            <person name="Yan M."/>
            <person name="Ng V."/>
            <person name="Cullen D."/>
            <person name="Martin F."/>
            <person name="Rosso M.-N."/>
            <person name="Henrissat B."/>
            <person name="Hibbett D."/>
            <person name="Martinez A.T."/>
            <person name="Grigoriev I.V."/>
        </authorList>
    </citation>
    <scope>NUCLEOTIDE SEQUENCE</scope>
    <source>
        <strain evidence="5">CIRM-BRFM 674</strain>
    </source>
</reference>
<feature type="transmembrane region" description="Helical" evidence="3">
    <location>
        <begin position="386"/>
        <end position="408"/>
    </location>
</feature>
<feature type="transmembrane region" description="Helical" evidence="3">
    <location>
        <begin position="184"/>
        <end position="205"/>
    </location>
</feature>
<evidence type="ECO:0000256" key="2">
    <source>
        <dbReference type="ARBA" id="ARBA00006727"/>
    </source>
</evidence>
<feature type="transmembrane region" description="Helical" evidence="3">
    <location>
        <begin position="326"/>
        <end position="345"/>
    </location>
</feature>
<dbReference type="GO" id="GO:0016020">
    <property type="term" value="C:membrane"/>
    <property type="evidence" value="ECO:0007669"/>
    <property type="project" value="UniProtKB-SubCell"/>
</dbReference>
<dbReference type="SUPFAM" id="SSF103473">
    <property type="entry name" value="MFS general substrate transporter"/>
    <property type="match status" value="1"/>
</dbReference>
<comment type="similarity">
    <text evidence="2">Belongs to the major facilitator superfamily. Monocarboxylate porter (TC 2.A.1.13) family.</text>
</comment>
<proteinExistence type="inferred from homology"/>
<organism evidence="5 6">
    <name type="scientific">Pholiota conissans</name>
    <dbReference type="NCBI Taxonomy" id="109636"/>
    <lineage>
        <taxon>Eukaryota</taxon>
        <taxon>Fungi</taxon>
        <taxon>Dikarya</taxon>
        <taxon>Basidiomycota</taxon>
        <taxon>Agaricomycotina</taxon>
        <taxon>Agaricomycetes</taxon>
        <taxon>Agaricomycetidae</taxon>
        <taxon>Agaricales</taxon>
        <taxon>Agaricineae</taxon>
        <taxon>Strophariaceae</taxon>
        <taxon>Pholiota</taxon>
    </lineage>
</organism>
<feature type="transmembrane region" description="Helical" evidence="3">
    <location>
        <begin position="351"/>
        <end position="374"/>
    </location>
</feature>
<keyword evidence="3" id="KW-0812">Transmembrane</keyword>
<dbReference type="InterPro" id="IPR011701">
    <property type="entry name" value="MFS"/>
</dbReference>
<dbReference type="InterPro" id="IPR020846">
    <property type="entry name" value="MFS_dom"/>
</dbReference>
<keyword evidence="3" id="KW-1133">Transmembrane helix</keyword>
<dbReference type="EMBL" id="MU155159">
    <property type="protein sequence ID" value="KAF9482970.1"/>
    <property type="molecule type" value="Genomic_DNA"/>
</dbReference>
<feature type="transmembrane region" description="Helical" evidence="3">
    <location>
        <begin position="122"/>
        <end position="143"/>
    </location>
</feature>
<feature type="transmembrane region" description="Helical" evidence="3">
    <location>
        <begin position="55"/>
        <end position="76"/>
    </location>
</feature>
<evidence type="ECO:0000259" key="4">
    <source>
        <dbReference type="PROSITE" id="PS50850"/>
    </source>
</evidence>
<dbReference type="Gene3D" id="1.20.1250.20">
    <property type="entry name" value="MFS general substrate transporter like domains"/>
    <property type="match status" value="2"/>
</dbReference>